<evidence type="ECO:0000256" key="3">
    <source>
        <dbReference type="ARBA" id="ARBA00022759"/>
    </source>
</evidence>
<dbReference type="InterPro" id="IPR048846">
    <property type="entry name" value="PaaX-like_central"/>
</dbReference>
<evidence type="ECO:0000313" key="9">
    <source>
        <dbReference type="Proteomes" id="UP000178583"/>
    </source>
</evidence>
<evidence type="ECO:0000256" key="6">
    <source>
        <dbReference type="ARBA" id="ARBA00023118"/>
    </source>
</evidence>
<evidence type="ECO:0000256" key="4">
    <source>
        <dbReference type="ARBA" id="ARBA00022801"/>
    </source>
</evidence>
<accession>A0A1F5EEW0</accession>
<dbReference type="STRING" id="1797472.A2215_03970"/>
<sequence>MVVNPKKSQEFILYGVESLLNILLDITANAANKIVQSNLTDLVRDEMQTSNVNVNKLSKSLYQLKRRGYLDVVEDSVALTNKAKIKMVDKISSNINEDSKYHLVSFDIPEIMKRNRNRFRRTIKRIGFVQIQKSLWVSKKEVGELVDIAAKENKVGSFIAYFVAEYSNINRHISKITKRDN</sequence>
<dbReference type="Proteomes" id="UP000178583">
    <property type="component" value="Unassembled WGS sequence"/>
</dbReference>
<keyword evidence="5" id="KW-0460">Magnesium</keyword>
<keyword evidence="3 8" id="KW-0255">Endonuclease</keyword>
<keyword evidence="6" id="KW-0051">Antiviral defense</keyword>
<evidence type="ECO:0000259" key="7">
    <source>
        <dbReference type="Pfam" id="PF20803"/>
    </source>
</evidence>
<evidence type="ECO:0000256" key="2">
    <source>
        <dbReference type="ARBA" id="ARBA00022723"/>
    </source>
</evidence>
<dbReference type="NCBIfam" id="TIGR01573">
    <property type="entry name" value="cas2"/>
    <property type="match status" value="1"/>
</dbReference>
<keyword evidence="1" id="KW-0540">Nuclease</keyword>
<dbReference type="EMBL" id="MEZY01000002">
    <property type="protein sequence ID" value="OGD65928.1"/>
    <property type="molecule type" value="Genomic_DNA"/>
</dbReference>
<dbReference type="SUPFAM" id="SSF143430">
    <property type="entry name" value="TTP0101/SSO1404-like"/>
    <property type="match status" value="1"/>
</dbReference>
<evidence type="ECO:0000256" key="5">
    <source>
        <dbReference type="ARBA" id="ARBA00022842"/>
    </source>
</evidence>
<reference evidence="8 9" key="1">
    <citation type="journal article" date="2016" name="Nat. Commun.">
        <title>Thousands of microbial genomes shed light on interconnected biogeochemical processes in an aquifer system.</title>
        <authorList>
            <person name="Anantharaman K."/>
            <person name="Brown C.T."/>
            <person name="Hug L.A."/>
            <person name="Sharon I."/>
            <person name="Castelle C.J."/>
            <person name="Probst A.J."/>
            <person name="Thomas B.C."/>
            <person name="Singh A."/>
            <person name="Wilkins M.J."/>
            <person name="Karaoz U."/>
            <person name="Brodie E.L."/>
            <person name="Williams K.H."/>
            <person name="Hubbard S.S."/>
            <person name="Banfield J.F."/>
        </authorList>
    </citation>
    <scope>NUCLEOTIDE SEQUENCE [LARGE SCALE GENOMIC DNA]</scope>
</reference>
<name>A0A1F5EEW0_9BACT</name>
<feature type="domain" description="Transcriptional repressor PaaX-like central Cas2-like" evidence="7">
    <location>
        <begin position="98"/>
        <end position="169"/>
    </location>
</feature>
<evidence type="ECO:0000313" key="8">
    <source>
        <dbReference type="EMBL" id="OGD65928.1"/>
    </source>
</evidence>
<comment type="caution">
    <text evidence="8">The sequence shown here is derived from an EMBL/GenBank/DDBJ whole genome shotgun (WGS) entry which is preliminary data.</text>
</comment>
<keyword evidence="2" id="KW-0479">Metal-binding</keyword>
<dbReference type="AlphaFoldDB" id="A0A1F5EEW0"/>
<proteinExistence type="predicted"/>
<gene>
    <name evidence="8" type="ORF">A2215_03970</name>
</gene>
<dbReference type="Pfam" id="PF20803">
    <property type="entry name" value="PaaX_M"/>
    <property type="match status" value="1"/>
</dbReference>
<dbReference type="InterPro" id="IPR021127">
    <property type="entry name" value="CRISPR_associated_Cas2"/>
</dbReference>
<keyword evidence="4" id="KW-0378">Hydrolase</keyword>
<dbReference type="GO" id="GO:0043571">
    <property type="term" value="P:maintenance of CRISPR repeat elements"/>
    <property type="evidence" value="ECO:0007669"/>
    <property type="project" value="InterPro"/>
</dbReference>
<evidence type="ECO:0000256" key="1">
    <source>
        <dbReference type="ARBA" id="ARBA00022722"/>
    </source>
</evidence>
<dbReference type="GO" id="GO:0004521">
    <property type="term" value="F:RNA endonuclease activity"/>
    <property type="evidence" value="ECO:0007669"/>
    <property type="project" value="InterPro"/>
</dbReference>
<protein>
    <submittedName>
        <fullName evidence="8">CRISPR-associated endonuclease Cas2</fullName>
    </submittedName>
</protein>
<organism evidence="8 9">
    <name type="scientific">Candidatus Berkelbacteria bacterium RIFOXYA2_FULL_43_10</name>
    <dbReference type="NCBI Taxonomy" id="1797472"/>
    <lineage>
        <taxon>Bacteria</taxon>
        <taxon>Candidatus Berkelbacteria</taxon>
    </lineage>
</organism>
<feature type="non-terminal residue" evidence="8">
    <location>
        <position position="181"/>
    </location>
</feature>